<dbReference type="PROSITE" id="PS51497">
    <property type="entry name" value="UMA"/>
    <property type="match status" value="1"/>
</dbReference>
<evidence type="ECO:0000256" key="4">
    <source>
        <dbReference type="ARBA" id="ARBA00022753"/>
    </source>
</evidence>
<dbReference type="Proteomes" id="UP000887568">
    <property type="component" value="Unplaced"/>
</dbReference>
<feature type="domain" description="UMA" evidence="9">
    <location>
        <begin position="229"/>
        <end position="275"/>
    </location>
</feature>
<evidence type="ECO:0000256" key="7">
    <source>
        <dbReference type="ARBA" id="ARBA00053101"/>
    </source>
</evidence>
<comment type="function">
    <text evidence="7">Component of the ESCRT-I complex, a regulator of vesicular trafficking process. Required for the sorting of endocytic ubiquitinated cargos into multivesicular bodies.</text>
</comment>
<keyword evidence="3" id="KW-0813">Transport</keyword>
<dbReference type="OrthoDB" id="6021306at2759"/>
<dbReference type="RefSeq" id="XP_038046432.1">
    <property type="nucleotide sequence ID" value="XM_038190504.1"/>
</dbReference>
<dbReference type="PANTHER" id="PTHR31547:SF1">
    <property type="entry name" value="MULTIVESICULAR BODY SUBUNIT 12B"/>
    <property type="match status" value="1"/>
</dbReference>
<dbReference type="GO" id="GO:0046755">
    <property type="term" value="P:viral budding"/>
    <property type="evidence" value="ECO:0007669"/>
    <property type="project" value="TreeGrafter"/>
</dbReference>
<dbReference type="GeneID" id="119720696"/>
<keyword evidence="12" id="KW-1185">Reference proteome</keyword>
<dbReference type="Pfam" id="PF10240">
    <property type="entry name" value="DUF2464"/>
    <property type="match status" value="1"/>
</dbReference>
<evidence type="ECO:0000313" key="12">
    <source>
        <dbReference type="Proteomes" id="UP000887568"/>
    </source>
</evidence>
<dbReference type="GO" id="GO:0019075">
    <property type="term" value="P:virus maturation"/>
    <property type="evidence" value="ECO:0007669"/>
    <property type="project" value="TreeGrafter"/>
</dbReference>
<evidence type="ECO:0000259" key="10">
    <source>
        <dbReference type="PROSITE" id="PS51498"/>
    </source>
</evidence>
<keyword evidence="5" id="KW-0653">Protein transport</keyword>
<comment type="subcellular location">
    <subcellularLocation>
        <location evidence="1">Late endosome membrane</location>
        <topology evidence="1">Peripheral membrane protein</topology>
    </subcellularLocation>
</comment>
<dbReference type="Gene3D" id="2.100.10.50">
    <property type="match status" value="1"/>
</dbReference>
<dbReference type="GO" id="GO:0031902">
    <property type="term" value="C:late endosome membrane"/>
    <property type="evidence" value="ECO:0007669"/>
    <property type="project" value="UniProtKB-SubCell"/>
</dbReference>
<feature type="region of interest" description="Disordered" evidence="8">
    <location>
        <begin position="182"/>
        <end position="204"/>
    </location>
</feature>
<evidence type="ECO:0000259" key="9">
    <source>
        <dbReference type="PROSITE" id="PS51497"/>
    </source>
</evidence>
<reference evidence="11" key="1">
    <citation type="submission" date="2022-11" db="UniProtKB">
        <authorList>
            <consortium name="EnsemblMetazoa"/>
        </authorList>
    </citation>
    <scope>IDENTIFICATION</scope>
</reference>
<evidence type="ECO:0000313" key="11">
    <source>
        <dbReference type="EnsemblMetazoa" id="XP_038046432.1"/>
    </source>
</evidence>
<dbReference type="GO" id="GO:0015031">
    <property type="term" value="P:protein transport"/>
    <property type="evidence" value="ECO:0007669"/>
    <property type="project" value="UniProtKB-KW"/>
</dbReference>
<accession>A0A913Z3Z6</accession>
<dbReference type="FunFam" id="2.100.10.50:FF:000002">
    <property type="entry name" value="Multivesicular body subunit 12B"/>
    <property type="match status" value="1"/>
</dbReference>
<keyword evidence="6" id="KW-0472">Membrane</keyword>
<dbReference type="InterPro" id="IPR040297">
    <property type="entry name" value="MVB12B"/>
</dbReference>
<dbReference type="InterPro" id="IPR023340">
    <property type="entry name" value="UMA"/>
</dbReference>
<dbReference type="AlphaFoldDB" id="A0A913Z3Z6"/>
<keyword evidence="4" id="KW-0967">Endosome</keyword>
<dbReference type="OMA" id="CFCLKRG"/>
<dbReference type="PANTHER" id="PTHR31547">
    <property type="entry name" value="MULTIVESICULAR BODY SUBUNIT 12B"/>
    <property type="match status" value="1"/>
</dbReference>
<sequence length="282" mass="31321">MANDSLPVTGVCVVADKERCPVHFQVIESTTDGQDADIWKDSFFRKVRRYLCFTRQPAQGNVVLTDFTVIKEGDQIPQGYTCIPTTSDSKEPVLKKKVVIAKFVMRSLVNSAICDISLTSSKAKTRPIDASPRGEINGLYLYLKLGTLPSLTSQPVPTLPYNRPHSVSNPQPYTNNANVGYYGSPRKAEDSAAPAQPTPYQYPSRGSTLTRQASMIQTNAATERIHSAIEGVPFELHTSLQPTDNSQDFPTLQLPTDEDVLLRYSYDFSTERQSKQRNLVTL</sequence>
<feature type="compositionally biased region" description="Low complexity" evidence="8">
    <location>
        <begin position="192"/>
        <end position="203"/>
    </location>
</feature>
<proteinExistence type="inferred from homology"/>
<dbReference type="InterPro" id="IPR023341">
    <property type="entry name" value="MABP"/>
</dbReference>
<dbReference type="EnsemblMetazoa" id="XM_038190504.1">
    <property type="protein sequence ID" value="XP_038046432.1"/>
    <property type="gene ID" value="LOC119720696"/>
</dbReference>
<name>A0A913Z3Z6_PATMI</name>
<organism evidence="11 12">
    <name type="scientific">Patiria miniata</name>
    <name type="common">Bat star</name>
    <name type="synonym">Asterina miniata</name>
    <dbReference type="NCBI Taxonomy" id="46514"/>
    <lineage>
        <taxon>Eukaryota</taxon>
        <taxon>Metazoa</taxon>
        <taxon>Echinodermata</taxon>
        <taxon>Eleutherozoa</taxon>
        <taxon>Asterozoa</taxon>
        <taxon>Asteroidea</taxon>
        <taxon>Valvatacea</taxon>
        <taxon>Valvatida</taxon>
        <taxon>Asterinidae</taxon>
        <taxon>Patiria</taxon>
    </lineage>
</organism>
<dbReference type="GO" id="GO:0042058">
    <property type="term" value="P:regulation of epidermal growth factor receptor signaling pathway"/>
    <property type="evidence" value="ECO:0007669"/>
    <property type="project" value="TreeGrafter"/>
</dbReference>
<comment type="similarity">
    <text evidence="2">Belongs to the MVB12 family.</text>
</comment>
<dbReference type="GO" id="GO:0000813">
    <property type="term" value="C:ESCRT I complex"/>
    <property type="evidence" value="ECO:0007669"/>
    <property type="project" value="InterPro"/>
</dbReference>
<evidence type="ECO:0000256" key="5">
    <source>
        <dbReference type="ARBA" id="ARBA00022927"/>
    </source>
</evidence>
<protein>
    <recommendedName>
        <fullName evidence="13">Multivesicular body subunit 12B</fullName>
    </recommendedName>
</protein>
<evidence type="ECO:0000256" key="2">
    <source>
        <dbReference type="ARBA" id="ARBA00010432"/>
    </source>
</evidence>
<evidence type="ECO:0000256" key="1">
    <source>
        <dbReference type="ARBA" id="ARBA00004633"/>
    </source>
</evidence>
<feature type="domain" description="MABP" evidence="10">
    <location>
        <begin position="5"/>
        <end position="147"/>
    </location>
</feature>
<evidence type="ECO:0000256" key="3">
    <source>
        <dbReference type="ARBA" id="ARBA00022448"/>
    </source>
</evidence>
<evidence type="ECO:0000256" key="6">
    <source>
        <dbReference type="ARBA" id="ARBA00023136"/>
    </source>
</evidence>
<evidence type="ECO:0000256" key="8">
    <source>
        <dbReference type="SAM" id="MobiDB-lite"/>
    </source>
</evidence>
<evidence type="ECO:0008006" key="13">
    <source>
        <dbReference type="Google" id="ProtNLM"/>
    </source>
</evidence>
<dbReference type="PROSITE" id="PS51498">
    <property type="entry name" value="MABP"/>
    <property type="match status" value="1"/>
</dbReference>
<dbReference type="InterPro" id="IPR018798">
    <property type="entry name" value="MVB12A/B"/>
</dbReference>